<keyword evidence="3" id="KW-1015">Disulfide bond</keyword>
<feature type="signal peptide" evidence="5">
    <location>
        <begin position="1"/>
        <end position="29"/>
    </location>
</feature>
<protein>
    <recommendedName>
        <fullName evidence="6">Thioredoxin domain-containing protein</fullName>
    </recommendedName>
</protein>
<dbReference type="PANTHER" id="PTHR42852">
    <property type="entry name" value="THIOL:DISULFIDE INTERCHANGE PROTEIN DSBE"/>
    <property type="match status" value="1"/>
</dbReference>
<dbReference type="InterPro" id="IPR013766">
    <property type="entry name" value="Thioredoxin_domain"/>
</dbReference>
<evidence type="ECO:0000256" key="3">
    <source>
        <dbReference type="ARBA" id="ARBA00023157"/>
    </source>
</evidence>
<accession>A0A1Q6A5I7</accession>
<dbReference type="PROSITE" id="PS51352">
    <property type="entry name" value="THIOREDOXIN_2"/>
    <property type="match status" value="1"/>
</dbReference>
<dbReference type="InterPro" id="IPR050553">
    <property type="entry name" value="Thioredoxin_ResA/DsbE_sf"/>
</dbReference>
<dbReference type="CDD" id="cd02966">
    <property type="entry name" value="TlpA_like_family"/>
    <property type="match status" value="1"/>
</dbReference>
<evidence type="ECO:0000259" key="6">
    <source>
        <dbReference type="PROSITE" id="PS51352"/>
    </source>
</evidence>
<comment type="subcellular location">
    <subcellularLocation>
        <location evidence="1">Cell envelope</location>
    </subcellularLocation>
</comment>
<reference evidence="7 8" key="1">
    <citation type="submission" date="2016-11" db="EMBL/GenBank/DDBJ databases">
        <title>Whole Genome Sequencing of Mucilaginibacter polytrichastri RG4-7(T) isolated from the moss sample.</title>
        <authorList>
            <person name="Li Y."/>
        </authorList>
    </citation>
    <scope>NUCLEOTIDE SEQUENCE [LARGE SCALE GENOMIC DNA]</scope>
    <source>
        <strain evidence="7 8">RG4-7</strain>
    </source>
</reference>
<comment type="caution">
    <text evidence="7">The sequence shown here is derived from an EMBL/GenBank/DDBJ whole genome shotgun (WGS) entry which is preliminary data.</text>
</comment>
<dbReference type="Gene3D" id="3.40.30.10">
    <property type="entry name" value="Glutaredoxin"/>
    <property type="match status" value="1"/>
</dbReference>
<feature type="domain" description="Thioredoxin" evidence="6">
    <location>
        <begin position="260"/>
        <end position="400"/>
    </location>
</feature>
<dbReference type="Pfam" id="PF08534">
    <property type="entry name" value="Redoxin"/>
    <property type="match status" value="1"/>
</dbReference>
<keyword evidence="5" id="KW-0732">Signal</keyword>
<dbReference type="InterPro" id="IPR013740">
    <property type="entry name" value="Redoxin"/>
</dbReference>
<dbReference type="SUPFAM" id="SSF52833">
    <property type="entry name" value="Thioredoxin-like"/>
    <property type="match status" value="1"/>
</dbReference>
<dbReference type="InterPro" id="IPR036249">
    <property type="entry name" value="Thioredoxin-like_sf"/>
</dbReference>
<sequence length="400" mass="46063">MHVSKRYYRMKKYLSFVIYIVLFTRQAYAVNTNPEAIKTLMATADKLLAMQSINYHYTRETNYYKDNYFSNISADSYMEFDGEKVSRFQLNSETSKQIYNGTVYFALNKKDHTYALTTHVDQKIFSSFSYFNNSIPSFRFMLKYIIQNDSIGKTQHDTTLAGNPYKVVGLTMQNKVIDYLGGYMKFTKQVTIYYDLIIDAATSLPYQIIQRNNIEKADFVRVTYTNINTSPVKPAELTWYYSTYTKDYKPEKKAAIKPIITVGTTLAAWQLPEYKNNDIAMLQSSSLKGKVVFMEFWIKNCGPCMEMFPVLKSLQQKFNNQAVQILTVNAYDSSKDVGFFYYREKPAYKMLYAGEALAKEVGIAFYPQAILLDKSGKVIYAGAFGAGSKAKIEQLIEKIL</sequence>
<evidence type="ECO:0000313" key="8">
    <source>
        <dbReference type="Proteomes" id="UP000186720"/>
    </source>
</evidence>
<evidence type="ECO:0000256" key="4">
    <source>
        <dbReference type="ARBA" id="ARBA00023284"/>
    </source>
</evidence>
<dbReference type="PANTHER" id="PTHR42852:SF6">
    <property type="entry name" value="THIOL:DISULFIDE INTERCHANGE PROTEIN DSBE"/>
    <property type="match status" value="1"/>
</dbReference>
<keyword evidence="4" id="KW-0676">Redox-active center</keyword>
<feature type="chain" id="PRO_5012637764" description="Thioredoxin domain-containing protein" evidence="5">
    <location>
        <begin position="30"/>
        <end position="400"/>
    </location>
</feature>
<evidence type="ECO:0000256" key="2">
    <source>
        <dbReference type="ARBA" id="ARBA00022748"/>
    </source>
</evidence>
<keyword evidence="2" id="KW-0201">Cytochrome c-type biogenesis</keyword>
<organism evidence="7 8">
    <name type="scientific">Mucilaginibacter polytrichastri</name>
    <dbReference type="NCBI Taxonomy" id="1302689"/>
    <lineage>
        <taxon>Bacteria</taxon>
        <taxon>Pseudomonadati</taxon>
        <taxon>Bacteroidota</taxon>
        <taxon>Sphingobacteriia</taxon>
        <taxon>Sphingobacteriales</taxon>
        <taxon>Sphingobacteriaceae</taxon>
        <taxon>Mucilaginibacter</taxon>
    </lineage>
</organism>
<dbReference type="STRING" id="1302689.RG47T_4747"/>
<dbReference type="PROSITE" id="PS00194">
    <property type="entry name" value="THIOREDOXIN_1"/>
    <property type="match status" value="1"/>
</dbReference>
<dbReference type="GO" id="GO:0016491">
    <property type="term" value="F:oxidoreductase activity"/>
    <property type="evidence" value="ECO:0007669"/>
    <property type="project" value="InterPro"/>
</dbReference>
<evidence type="ECO:0000313" key="7">
    <source>
        <dbReference type="EMBL" id="OKS89263.1"/>
    </source>
</evidence>
<keyword evidence="8" id="KW-1185">Reference proteome</keyword>
<gene>
    <name evidence="7" type="ORF">RG47T_4747</name>
</gene>
<name>A0A1Q6A5I7_9SPHI</name>
<dbReference type="GO" id="GO:0030313">
    <property type="term" value="C:cell envelope"/>
    <property type="evidence" value="ECO:0007669"/>
    <property type="project" value="UniProtKB-SubCell"/>
</dbReference>
<dbReference type="EMBL" id="MPPL01000001">
    <property type="protein sequence ID" value="OKS89263.1"/>
    <property type="molecule type" value="Genomic_DNA"/>
</dbReference>
<dbReference type="AlphaFoldDB" id="A0A1Q6A5I7"/>
<dbReference type="InterPro" id="IPR017937">
    <property type="entry name" value="Thioredoxin_CS"/>
</dbReference>
<dbReference type="GO" id="GO:0017004">
    <property type="term" value="P:cytochrome complex assembly"/>
    <property type="evidence" value="ECO:0007669"/>
    <property type="project" value="UniProtKB-KW"/>
</dbReference>
<evidence type="ECO:0000256" key="1">
    <source>
        <dbReference type="ARBA" id="ARBA00004196"/>
    </source>
</evidence>
<proteinExistence type="predicted"/>
<dbReference type="Proteomes" id="UP000186720">
    <property type="component" value="Unassembled WGS sequence"/>
</dbReference>
<evidence type="ECO:0000256" key="5">
    <source>
        <dbReference type="SAM" id="SignalP"/>
    </source>
</evidence>